<reference evidence="2 3" key="1">
    <citation type="submission" date="2019-03" db="EMBL/GenBank/DDBJ databases">
        <title>Genomic Encyclopedia of Type Strains, Phase IV (KMG-IV): sequencing the most valuable type-strain genomes for metagenomic binning, comparative biology and taxonomic classification.</title>
        <authorList>
            <person name="Goeker M."/>
        </authorList>
    </citation>
    <scope>NUCLEOTIDE SEQUENCE [LARGE SCALE GENOMIC DNA]</scope>
    <source>
        <strain evidence="2 3">DSM 104836</strain>
    </source>
</reference>
<sequence length="710" mass="76416">MTLHWTKAESGQLWDAYLDWSQLLERRRSALLPPQEGVWYEPIFIRLNPSCAAAGIETRRQALLAIVNTVGGSLAMEPHELEVLCNRVNDPARDAGLPDEYALYRRLDALREPAERDDDLFAVLDVGSPVMLDDATPDQMRDRAAALAVPTCKDRPIVAIIDDGIGFLNTRFRRQAEDGSQRTRFHAIWLQALETRRSEAEEAPAIRLGHMLEAAEIDSLLAKGHALEEQAAYAALHETLFPAGARRSCEFSQSHGTHVLDLAAGADPGTGDPVENWPLLGVQLPPEAIEDTTGTRFESYLVQGMRWILRQAAKVDPTAPVIINISLGILAGPKNGTRFAEYQIAREARYWESVTGQKVRVVYAFGNHYRSRQVACFDYPPEEPRFATDRKIEWRVLPDDLTASYLEIGSGLDADLLEVSLTAPDGVSSGFAPLSEGGFRSLVRSDGAPVARIYRTPAHRLDDQTVCSSTYVLALAPTQTMLPGVPLAPSGGWTVGLRYKAPQAATVHLQIQRDDNSPGYRQGGRQSYFDAPDAYGWDDEAQDNGGLLPDCAITRTASHSALVTAANPGGGPGTARQVFTAAAAEDMPAMRDYRAAVYSAQGAGDWAVTAPVVATVAEDGRALAGVLATGTISGSTRAMGGTSAAAGRLSRALGHSAARLGQGDTHLSDLAVPIRALPQQDARLGHGVLIPDEGTRARRGDAGKPLSGTA</sequence>
<dbReference type="Proteomes" id="UP000295696">
    <property type="component" value="Unassembled WGS sequence"/>
</dbReference>
<dbReference type="GO" id="GO:0004252">
    <property type="term" value="F:serine-type endopeptidase activity"/>
    <property type="evidence" value="ECO:0007669"/>
    <property type="project" value="InterPro"/>
</dbReference>
<dbReference type="EMBL" id="SLZU01000001">
    <property type="protein sequence ID" value="TCS67442.1"/>
    <property type="molecule type" value="Genomic_DNA"/>
</dbReference>
<dbReference type="GO" id="GO:0006508">
    <property type="term" value="P:proteolysis"/>
    <property type="evidence" value="ECO:0007669"/>
    <property type="project" value="InterPro"/>
</dbReference>
<keyword evidence="3" id="KW-1185">Reference proteome</keyword>
<dbReference type="AlphaFoldDB" id="A0A4R3JPB5"/>
<protein>
    <recommendedName>
        <fullName evidence="4">Subtilase family protein</fullName>
    </recommendedName>
</protein>
<dbReference type="RefSeq" id="WP_132241526.1">
    <property type="nucleotide sequence ID" value="NZ_SLZU01000001.1"/>
</dbReference>
<dbReference type="InterPro" id="IPR036852">
    <property type="entry name" value="Peptidase_S8/S53_dom_sf"/>
</dbReference>
<dbReference type="SUPFAM" id="SSF52743">
    <property type="entry name" value="Subtilisin-like"/>
    <property type="match status" value="1"/>
</dbReference>
<proteinExistence type="predicted"/>
<evidence type="ECO:0008006" key="4">
    <source>
        <dbReference type="Google" id="ProtNLM"/>
    </source>
</evidence>
<accession>A0A4R3JPB5</accession>
<organism evidence="2 3">
    <name type="scientific">Primorskyibacter sedentarius</name>
    <dbReference type="NCBI Taxonomy" id="745311"/>
    <lineage>
        <taxon>Bacteria</taxon>
        <taxon>Pseudomonadati</taxon>
        <taxon>Pseudomonadota</taxon>
        <taxon>Alphaproteobacteria</taxon>
        <taxon>Rhodobacterales</taxon>
        <taxon>Roseobacteraceae</taxon>
        <taxon>Primorskyibacter</taxon>
    </lineage>
</organism>
<evidence type="ECO:0000256" key="1">
    <source>
        <dbReference type="SAM" id="MobiDB-lite"/>
    </source>
</evidence>
<evidence type="ECO:0000313" key="3">
    <source>
        <dbReference type="Proteomes" id="UP000295696"/>
    </source>
</evidence>
<comment type="caution">
    <text evidence="2">The sequence shown here is derived from an EMBL/GenBank/DDBJ whole genome shotgun (WGS) entry which is preliminary data.</text>
</comment>
<gene>
    <name evidence="2" type="ORF">EDD52_101543</name>
</gene>
<dbReference type="Gene3D" id="2.60.120.1290">
    <property type="match status" value="1"/>
</dbReference>
<feature type="region of interest" description="Disordered" evidence="1">
    <location>
        <begin position="690"/>
        <end position="710"/>
    </location>
</feature>
<evidence type="ECO:0000313" key="2">
    <source>
        <dbReference type="EMBL" id="TCS67442.1"/>
    </source>
</evidence>
<dbReference type="Gene3D" id="3.40.50.200">
    <property type="entry name" value="Peptidase S8/S53 domain"/>
    <property type="match status" value="1"/>
</dbReference>
<feature type="compositionally biased region" description="Basic and acidic residues" evidence="1">
    <location>
        <begin position="693"/>
        <end position="702"/>
    </location>
</feature>
<name>A0A4R3JPB5_9RHOB</name>
<dbReference type="OrthoDB" id="8010691at2"/>